<keyword evidence="3" id="KW-1185">Reference proteome</keyword>
<evidence type="ECO:0000313" key="3">
    <source>
        <dbReference type="Proteomes" id="UP000320235"/>
    </source>
</evidence>
<dbReference type="GO" id="GO:0016747">
    <property type="term" value="F:acyltransferase activity, transferring groups other than amino-acyl groups"/>
    <property type="evidence" value="ECO:0007669"/>
    <property type="project" value="InterPro"/>
</dbReference>
<dbReference type="PROSITE" id="PS51186">
    <property type="entry name" value="GNAT"/>
    <property type="match status" value="1"/>
</dbReference>
<dbReference type="EMBL" id="VFPE01000002">
    <property type="protein sequence ID" value="TQM27544.1"/>
    <property type="molecule type" value="Genomic_DNA"/>
</dbReference>
<dbReference type="InterPro" id="IPR000182">
    <property type="entry name" value="GNAT_dom"/>
</dbReference>
<evidence type="ECO:0000259" key="1">
    <source>
        <dbReference type="PROSITE" id="PS51186"/>
    </source>
</evidence>
<comment type="caution">
    <text evidence="2">The sequence shown here is derived from an EMBL/GenBank/DDBJ whole genome shotgun (WGS) entry which is preliminary data.</text>
</comment>
<dbReference type="InterPro" id="IPR016181">
    <property type="entry name" value="Acyl_CoA_acyltransferase"/>
</dbReference>
<dbReference type="Proteomes" id="UP000320235">
    <property type="component" value="Unassembled WGS sequence"/>
</dbReference>
<dbReference type="AlphaFoldDB" id="A0A543F137"/>
<sequence length="674" mass="74862">MEVNVVVWDPDRPGAQAEFDAVLAVHKANRGRLGPMPDAGFRDRAKHNGLLLGVLNGATVGYVLYDVPRRNLIKLVHVCVDERARGSGLARKMVDAAVRLHPRRSLITASCRTDYGIDEFWRSLGMHVASERPGRALNGSILLNWVKRINVEEGLDLLEAASLASNLPLAVLDTNIIGDLFLPSEIKRDHREETAELRADWLQPLVTFAVSGEVDNEISQNQDQSARRRVREASQHLTRLSTLRPGDRSLEESLLAATDPRLLAKDRSLRTDVLHVADAIHAGADYFVTNDSNVCLASEGWSRSEHPIRVVRPHQLVAALSPESFMSDFRSNLIDDGDLEWRGVEEVESELEPAFRVYDVETKPSAFAQRLRDTLAKRRSTTVQKLVDAQGNLWALAAWELDGAVLRLSLIRSVRGERGSTVAFQLLRHFRRAAWEHGATRLEIMDPAISPTLEAALTADGFSGTEPRATVLGPATATAKDLGLASSAEVGLAERYRWPLVVQASGMATYVIPIQPRWATNLLGLSDGLISLRRRGLGLSRELVYFSGSRIVPSDLPARILWYATADDGRRHPIQRIVARSLLVDSVRLPAGEALARFGKVGVLRKSEIEAAADKAGNINVIRFEDTELLRRPISRHDEIFKRYVKGNVQSMREVDPQMFDDVMVRQLSEGRPE</sequence>
<dbReference type="SUPFAM" id="SSF88723">
    <property type="entry name" value="PIN domain-like"/>
    <property type="match status" value="1"/>
</dbReference>
<feature type="domain" description="N-acetyltransferase" evidence="1">
    <location>
        <begin position="5"/>
        <end position="152"/>
    </location>
</feature>
<gene>
    <name evidence="2" type="ORF">FB391_1565</name>
</gene>
<dbReference type="Gene3D" id="3.40.630.30">
    <property type="match status" value="1"/>
</dbReference>
<dbReference type="Pfam" id="PF00583">
    <property type="entry name" value="Acetyltransf_1"/>
    <property type="match status" value="1"/>
</dbReference>
<evidence type="ECO:0000313" key="2">
    <source>
        <dbReference type="EMBL" id="TQM27544.1"/>
    </source>
</evidence>
<dbReference type="SUPFAM" id="SSF55729">
    <property type="entry name" value="Acyl-CoA N-acyltransferases (Nat)"/>
    <property type="match status" value="1"/>
</dbReference>
<name>A0A543F137_9MICO</name>
<proteinExistence type="predicted"/>
<organism evidence="2 3">
    <name type="scientific">Microbacterium kyungheense</name>
    <dbReference type="NCBI Taxonomy" id="1263636"/>
    <lineage>
        <taxon>Bacteria</taxon>
        <taxon>Bacillati</taxon>
        <taxon>Actinomycetota</taxon>
        <taxon>Actinomycetes</taxon>
        <taxon>Micrococcales</taxon>
        <taxon>Microbacteriaceae</taxon>
        <taxon>Microbacterium</taxon>
    </lineage>
</organism>
<reference evidence="2 3" key="1">
    <citation type="submission" date="2019-06" db="EMBL/GenBank/DDBJ databases">
        <title>Sequencing the genomes of 1000 actinobacteria strains.</title>
        <authorList>
            <person name="Klenk H.-P."/>
        </authorList>
    </citation>
    <scope>NUCLEOTIDE SEQUENCE [LARGE SCALE GENOMIC DNA]</scope>
    <source>
        <strain evidence="2 3">DSM 105492</strain>
    </source>
</reference>
<accession>A0A543F137</accession>
<dbReference type="InterPro" id="IPR029060">
    <property type="entry name" value="PIN-like_dom_sf"/>
</dbReference>
<protein>
    <recommendedName>
        <fullName evidence="1">N-acetyltransferase domain-containing protein</fullName>
    </recommendedName>
</protein>